<protein>
    <submittedName>
        <fullName evidence="2">Uncharacterized protein</fullName>
    </submittedName>
</protein>
<dbReference type="AlphaFoldDB" id="A0A6N7XCL7"/>
<evidence type="ECO:0000313" key="2">
    <source>
        <dbReference type="EMBL" id="MST62072.1"/>
    </source>
</evidence>
<accession>A0A6N7XCL7</accession>
<reference evidence="2 3" key="1">
    <citation type="submission" date="2019-08" db="EMBL/GenBank/DDBJ databases">
        <title>In-depth cultivation of the pig gut microbiome towards novel bacterial diversity and tailored functional studies.</title>
        <authorList>
            <person name="Wylensek D."/>
            <person name="Hitch T.C.A."/>
            <person name="Clavel T."/>
        </authorList>
    </citation>
    <scope>NUCLEOTIDE SEQUENCE [LARGE SCALE GENOMIC DNA]</scope>
    <source>
        <strain evidence="2 3">WCA-SAB-591-4A-A</strain>
    </source>
</reference>
<keyword evidence="1" id="KW-0812">Transmembrane</keyword>
<keyword evidence="1" id="KW-0472">Membrane</keyword>
<comment type="caution">
    <text evidence="2">The sequence shown here is derived from an EMBL/GenBank/DDBJ whole genome shotgun (WGS) entry which is preliminary data.</text>
</comment>
<evidence type="ECO:0000256" key="1">
    <source>
        <dbReference type="SAM" id="Phobius"/>
    </source>
</evidence>
<organism evidence="2 3">
    <name type="scientific">Peptostreptococcus porci</name>
    <dbReference type="NCBI Taxonomy" id="2652282"/>
    <lineage>
        <taxon>Bacteria</taxon>
        <taxon>Bacillati</taxon>
        <taxon>Bacillota</taxon>
        <taxon>Clostridia</taxon>
        <taxon>Peptostreptococcales</taxon>
        <taxon>Peptostreptococcaceae</taxon>
        <taxon>Peptostreptococcus</taxon>
    </lineage>
</organism>
<sequence>MSKATKTLMMFIALFSIVTSSGALAYKLVFNPKMPWFVIIGGLFCGLALTYLVKSYDSDDDFMPKNK</sequence>
<keyword evidence="1" id="KW-1133">Transmembrane helix</keyword>
<evidence type="ECO:0000313" key="3">
    <source>
        <dbReference type="Proteomes" id="UP000440713"/>
    </source>
</evidence>
<dbReference type="EMBL" id="VUNE01000001">
    <property type="protein sequence ID" value="MST62072.1"/>
    <property type="molecule type" value="Genomic_DNA"/>
</dbReference>
<gene>
    <name evidence="2" type="ORF">FYJ71_03665</name>
</gene>
<keyword evidence="3" id="KW-1185">Reference proteome</keyword>
<feature type="transmembrane region" description="Helical" evidence="1">
    <location>
        <begin position="35"/>
        <end position="53"/>
    </location>
</feature>
<name>A0A6N7XCL7_9FIRM</name>
<dbReference type="Proteomes" id="UP000440713">
    <property type="component" value="Unassembled WGS sequence"/>
</dbReference>
<dbReference type="RefSeq" id="WP_154537429.1">
    <property type="nucleotide sequence ID" value="NZ_VUNE01000001.1"/>
</dbReference>
<proteinExistence type="predicted"/>